<dbReference type="EMBL" id="CAFBLM010000001">
    <property type="protein sequence ID" value="CAB4856868.1"/>
    <property type="molecule type" value="Genomic_DNA"/>
</dbReference>
<evidence type="ECO:0000313" key="2">
    <source>
        <dbReference type="EMBL" id="CAB4856868.1"/>
    </source>
</evidence>
<feature type="transmembrane region" description="Helical" evidence="1">
    <location>
        <begin position="128"/>
        <end position="151"/>
    </location>
</feature>
<dbReference type="InterPro" id="IPR021215">
    <property type="entry name" value="DUF2752"/>
</dbReference>
<feature type="transmembrane region" description="Helical" evidence="1">
    <location>
        <begin position="25"/>
        <end position="44"/>
    </location>
</feature>
<reference evidence="2" key="1">
    <citation type="submission" date="2020-05" db="EMBL/GenBank/DDBJ databases">
        <authorList>
            <person name="Chiriac C."/>
            <person name="Salcher M."/>
            <person name="Ghai R."/>
            <person name="Kavagutti S V."/>
        </authorList>
    </citation>
    <scope>NUCLEOTIDE SEQUENCE</scope>
</reference>
<protein>
    <submittedName>
        <fullName evidence="2">Unannotated protein</fullName>
    </submittedName>
</protein>
<keyword evidence="1" id="KW-1133">Transmembrane helix</keyword>
<feature type="transmembrane region" description="Helical" evidence="1">
    <location>
        <begin position="91"/>
        <end position="108"/>
    </location>
</feature>
<name>A0A6J7CJ88_9ZZZZ</name>
<dbReference type="AlphaFoldDB" id="A0A6J7CJ88"/>
<evidence type="ECO:0000256" key="1">
    <source>
        <dbReference type="SAM" id="Phobius"/>
    </source>
</evidence>
<keyword evidence="1" id="KW-0472">Membrane</keyword>
<sequence>MRSTADSGVGISQRLTKVASHQSPMAGPIIVAAGALAIVSCLAVRDPSAPGFYPTCVFKALTGWDCPGCGSLRALHDLTHGDLRDGLDHNVLVVLAVPFLIWSWFSWAKRSWGNPGQARVGKPAPAGVIYALLGVVVAFWILRNIAGVPFLGSGIG</sequence>
<keyword evidence="1" id="KW-0812">Transmembrane</keyword>
<dbReference type="Pfam" id="PF10825">
    <property type="entry name" value="DUF2752"/>
    <property type="match status" value="1"/>
</dbReference>
<organism evidence="2">
    <name type="scientific">freshwater metagenome</name>
    <dbReference type="NCBI Taxonomy" id="449393"/>
    <lineage>
        <taxon>unclassified sequences</taxon>
        <taxon>metagenomes</taxon>
        <taxon>ecological metagenomes</taxon>
    </lineage>
</organism>
<accession>A0A6J7CJ88</accession>
<gene>
    <name evidence="2" type="ORF">UFOPK3401_00021</name>
</gene>
<proteinExistence type="predicted"/>